<dbReference type="GO" id="GO:0008506">
    <property type="term" value="F:sucrose:proton symporter activity"/>
    <property type="evidence" value="ECO:0007669"/>
    <property type="project" value="TreeGrafter"/>
</dbReference>
<keyword evidence="2" id="KW-0813">Transport</keyword>
<sequence length="473" mass="51714">MEFDKLETGRFDRLSSPVLDEHPSLVGASIPRLLLISMPRMAIRMAWAAQWAALGPYLGTILPKYAVQLTQIIGPVTGILVAPVVGVFSDRCTSKFGRRRPFLIYGAITTVFCWTAMGYTRQIGDVLGDTGSGKKGEETRRFWTVFFTILFYAWMDITVNVVQTPVNLMIADFAGDRQTLGAAIGQGWSTLGAIMVSGYIYCFGAAHLSLRWFLFMLSFMMTATVGVACIFGQEIVRGKIDQPTATWTQLKGAFCSIYEGFKTLPIPLLKYCIVVFCVMYGFSAYNGNKGQFFGIVVFDGEAIGANTCKPNCSDAQNAYNRGVRVAGGSTDLMFSLLGYGYSWVLPWLVKRYGARCVLTVSLIPQSLLVVMAFTTVVSIDVVIVVFTTLTLTTVFTLNVPVIVHVVGSDAEIGVYVGVFNAANCFGQLLNFSIGAAIVDTPMGYRLPVLLGGLMSLFGMVFTALFFKIKMHSL</sequence>
<name>A0A8T1X0I1_9STRA</name>
<feature type="transmembrane region" description="Helical" evidence="6">
    <location>
        <begin position="102"/>
        <end position="122"/>
    </location>
</feature>
<protein>
    <recommendedName>
        <fullName evidence="9">Glycoside-Pentoside-Hexuronide (GPH):Cation Symporter Family</fullName>
    </recommendedName>
</protein>
<feature type="transmembrane region" description="Helical" evidence="6">
    <location>
        <begin position="65"/>
        <end position="90"/>
    </location>
</feature>
<dbReference type="EMBL" id="JAGDFL010000094">
    <property type="protein sequence ID" value="KAG7397988.1"/>
    <property type="molecule type" value="Genomic_DNA"/>
</dbReference>
<evidence type="ECO:0000313" key="7">
    <source>
        <dbReference type="EMBL" id="KAG7397988.1"/>
    </source>
</evidence>
<feature type="transmembrane region" description="Helical" evidence="6">
    <location>
        <begin position="142"/>
        <end position="162"/>
    </location>
</feature>
<comment type="subcellular location">
    <subcellularLocation>
        <location evidence="1">Membrane</location>
        <topology evidence="1">Multi-pass membrane protein</topology>
    </subcellularLocation>
</comment>
<gene>
    <name evidence="7" type="ORF">PHYBOEH_011917</name>
</gene>
<evidence type="ECO:0000256" key="4">
    <source>
        <dbReference type="ARBA" id="ARBA00022989"/>
    </source>
</evidence>
<evidence type="ECO:0000256" key="2">
    <source>
        <dbReference type="ARBA" id="ARBA00022448"/>
    </source>
</evidence>
<feature type="transmembrane region" description="Helical" evidence="6">
    <location>
        <begin position="414"/>
        <end position="438"/>
    </location>
</feature>
<evidence type="ECO:0000256" key="6">
    <source>
        <dbReference type="SAM" id="Phobius"/>
    </source>
</evidence>
<dbReference type="PANTHER" id="PTHR19432">
    <property type="entry name" value="SUGAR TRANSPORTER"/>
    <property type="match status" value="1"/>
</dbReference>
<proteinExistence type="predicted"/>
<reference evidence="7" key="1">
    <citation type="submission" date="2021-02" db="EMBL/GenBank/DDBJ databases">
        <authorList>
            <person name="Palmer J.M."/>
        </authorList>
    </citation>
    <scope>NUCLEOTIDE SEQUENCE</scope>
    <source>
        <strain evidence="7">SCRP23</strain>
    </source>
</reference>
<dbReference type="GO" id="GO:0016020">
    <property type="term" value="C:membrane"/>
    <property type="evidence" value="ECO:0007669"/>
    <property type="project" value="UniProtKB-SubCell"/>
</dbReference>
<dbReference type="PANTHER" id="PTHR19432:SF26">
    <property type="entry name" value="MAJOR FACILITATOR SUPERFAMILY (MFS) PROFILE DOMAIN-CONTAINING PROTEIN"/>
    <property type="match status" value="1"/>
</dbReference>
<evidence type="ECO:0000256" key="1">
    <source>
        <dbReference type="ARBA" id="ARBA00004141"/>
    </source>
</evidence>
<organism evidence="7 8">
    <name type="scientific">Phytophthora boehmeriae</name>
    <dbReference type="NCBI Taxonomy" id="109152"/>
    <lineage>
        <taxon>Eukaryota</taxon>
        <taxon>Sar</taxon>
        <taxon>Stramenopiles</taxon>
        <taxon>Oomycota</taxon>
        <taxon>Peronosporomycetes</taxon>
        <taxon>Peronosporales</taxon>
        <taxon>Peronosporaceae</taxon>
        <taxon>Phytophthora</taxon>
    </lineage>
</organism>
<dbReference type="AlphaFoldDB" id="A0A8T1X0I1"/>
<evidence type="ECO:0008006" key="9">
    <source>
        <dbReference type="Google" id="ProtNLM"/>
    </source>
</evidence>
<keyword evidence="8" id="KW-1185">Reference proteome</keyword>
<feature type="transmembrane region" description="Helical" evidence="6">
    <location>
        <begin position="212"/>
        <end position="232"/>
    </location>
</feature>
<keyword evidence="3 6" id="KW-0812">Transmembrane</keyword>
<accession>A0A8T1X0I1</accession>
<feature type="transmembrane region" description="Helical" evidence="6">
    <location>
        <begin position="383"/>
        <end position="407"/>
    </location>
</feature>
<feature type="transmembrane region" description="Helical" evidence="6">
    <location>
        <begin position="332"/>
        <end position="349"/>
    </location>
</feature>
<comment type="caution">
    <text evidence="7">The sequence shown here is derived from an EMBL/GenBank/DDBJ whole genome shotgun (WGS) entry which is preliminary data.</text>
</comment>
<evidence type="ECO:0000256" key="5">
    <source>
        <dbReference type="ARBA" id="ARBA00023136"/>
    </source>
</evidence>
<evidence type="ECO:0000313" key="8">
    <source>
        <dbReference type="Proteomes" id="UP000693981"/>
    </source>
</evidence>
<evidence type="ECO:0000256" key="3">
    <source>
        <dbReference type="ARBA" id="ARBA00022692"/>
    </source>
</evidence>
<dbReference type="Proteomes" id="UP000693981">
    <property type="component" value="Unassembled WGS sequence"/>
</dbReference>
<dbReference type="OrthoDB" id="197206at2759"/>
<feature type="transmembrane region" description="Helical" evidence="6">
    <location>
        <begin position="268"/>
        <end position="285"/>
    </location>
</feature>
<keyword evidence="4 6" id="KW-1133">Transmembrane helix</keyword>
<feature type="transmembrane region" description="Helical" evidence="6">
    <location>
        <begin position="183"/>
        <end position="206"/>
    </location>
</feature>
<keyword evidence="5 6" id="KW-0472">Membrane</keyword>
<feature type="transmembrane region" description="Helical" evidence="6">
    <location>
        <begin position="444"/>
        <end position="466"/>
    </location>
</feature>
<feature type="transmembrane region" description="Helical" evidence="6">
    <location>
        <begin position="356"/>
        <end position="377"/>
    </location>
</feature>